<dbReference type="Gene3D" id="4.10.1080.10">
    <property type="entry name" value="TSP type-3 repeat"/>
    <property type="match status" value="1"/>
</dbReference>
<accession>A0A1F5EKF0</accession>
<sequence>MKSKLLFFVGVIFLSSLFSLNVYGKEIEIIEVIPSFRQYKDINNLSIVVPTVVEVPFDNEYFDRFEFGVVEDDGPLFKPSFFNRDIIEIPLTVNINGGALVTEMNDNNTRTYSEFSLPENAQGSAQINIAGDKLITSSSLTVLLDNNVALPRFIEIRAEVNGENKIVVARSEMKSSSIQFPKTTSDKWTFIFTYSQPLRITELRLNQENKTKETQSLRFLAQPGSTYRIYFNPDQRPGDGGAGESGDLRSDKDVLRIAPVVSLNNPLYKKADIDEDGIPDVSDNCVLVANVEQEDVDGNGRGDVCDDFDKDGLINSKDNCPNQPNRYQEDEDGDGIGNVCDGEESRITEKYPWLPWLGVGIAAVILVVLFVITAKSMTVKKEDDVVVEDNSNNLDSN</sequence>
<reference evidence="5 6" key="1">
    <citation type="journal article" date="2016" name="Nat. Commun.">
        <title>Thousands of microbial genomes shed light on interconnected biogeochemical processes in an aquifer system.</title>
        <authorList>
            <person name="Anantharaman K."/>
            <person name="Brown C.T."/>
            <person name="Hug L.A."/>
            <person name="Sharon I."/>
            <person name="Castelle C.J."/>
            <person name="Probst A.J."/>
            <person name="Thomas B.C."/>
            <person name="Singh A."/>
            <person name="Wilkins M.J."/>
            <person name="Karaoz U."/>
            <person name="Brodie E.L."/>
            <person name="Williams K.H."/>
            <person name="Hubbard S.S."/>
            <person name="Banfield J.F."/>
        </authorList>
    </citation>
    <scope>NUCLEOTIDE SEQUENCE [LARGE SCALE GENOMIC DNA]</scope>
</reference>
<dbReference type="Proteomes" id="UP000179003">
    <property type="component" value="Unassembled WGS sequence"/>
</dbReference>
<dbReference type="InterPro" id="IPR003367">
    <property type="entry name" value="Thrombospondin_3-like_rpt"/>
</dbReference>
<keyword evidence="4" id="KW-1133">Transmembrane helix</keyword>
<dbReference type="InterPro" id="IPR028974">
    <property type="entry name" value="TSP_type-3_rpt"/>
</dbReference>
<keyword evidence="4" id="KW-0472">Membrane</keyword>
<dbReference type="EMBL" id="MFAE01000002">
    <property type="protein sequence ID" value="OGD67676.1"/>
    <property type="molecule type" value="Genomic_DNA"/>
</dbReference>
<feature type="region of interest" description="Disordered" evidence="3">
    <location>
        <begin position="230"/>
        <end position="249"/>
    </location>
</feature>
<keyword evidence="1" id="KW-0732">Signal</keyword>
<dbReference type="GO" id="GO:0005509">
    <property type="term" value="F:calcium ion binding"/>
    <property type="evidence" value="ECO:0007669"/>
    <property type="project" value="InterPro"/>
</dbReference>
<dbReference type="Pfam" id="PF02412">
    <property type="entry name" value="TSP_3"/>
    <property type="match status" value="2"/>
</dbReference>
<dbReference type="PROSITE" id="PS51234">
    <property type="entry name" value="TSP3"/>
    <property type="match status" value="1"/>
</dbReference>
<protein>
    <submittedName>
        <fullName evidence="5">Uncharacterized protein</fullName>
    </submittedName>
</protein>
<comment type="caution">
    <text evidence="5">The sequence shown here is derived from an EMBL/GenBank/DDBJ whole genome shotgun (WGS) entry which is preliminary data.</text>
</comment>
<evidence type="ECO:0000256" key="3">
    <source>
        <dbReference type="SAM" id="MobiDB-lite"/>
    </source>
</evidence>
<dbReference type="PANTHER" id="PTHR10199:SF100">
    <property type="entry name" value="THROMBOSPONDIN, ISOFORM A"/>
    <property type="match status" value="1"/>
</dbReference>
<dbReference type="AlphaFoldDB" id="A0A1F5EKF0"/>
<evidence type="ECO:0000256" key="1">
    <source>
        <dbReference type="ARBA" id="ARBA00022729"/>
    </source>
</evidence>
<keyword evidence="4" id="KW-0812">Transmembrane</keyword>
<evidence type="ECO:0000256" key="4">
    <source>
        <dbReference type="SAM" id="Phobius"/>
    </source>
</evidence>
<proteinExistence type="predicted"/>
<feature type="transmembrane region" description="Helical" evidence="4">
    <location>
        <begin position="353"/>
        <end position="372"/>
    </location>
</feature>
<dbReference type="STRING" id="1797582.A2442_03840"/>
<dbReference type="SUPFAM" id="SSF103647">
    <property type="entry name" value="TSP type-3 repeat"/>
    <property type="match status" value="1"/>
</dbReference>
<dbReference type="GO" id="GO:0007155">
    <property type="term" value="P:cell adhesion"/>
    <property type="evidence" value="ECO:0007669"/>
    <property type="project" value="InterPro"/>
</dbReference>
<gene>
    <name evidence="5" type="ORF">A2442_03840</name>
</gene>
<dbReference type="InterPro" id="IPR017897">
    <property type="entry name" value="Thrombospondin_3_rpt"/>
</dbReference>
<name>A0A1F5EKF0_9BACT</name>
<evidence type="ECO:0000313" key="5">
    <source>
        <dbReference type="EMBL" id="OGD67676.1"/>
    </source>
</evidence>
<keyword evidence="2" id="KW-0106">Calcium</keyword>
<evidence type="ECO:0000256" key="2">
    <source>
        <dbReference type="ARBA" id="ARBA00022837"/>
    </source>
</evidence>
<evidence type="ECO:0000313" key="6">
    <source>
        <dbReference type="Proteomes" id="UP000179003"/>
    </source>
</evidence>
<dbReference type="PANTHER" id="PTHR10199">
    <property type="entry name" value="THROMBOSPONDIN"/>
    <property type="match status" value="1"/>
</dbReference>
<organism evidence="5 6">
    <name type="scientific">Candidatus Campbellbacteria bacterium RIFOXYC2_FULL_35_25</name>
    <dbReference type="NCBI Taxonomy" id="1797582"/>
    <lineage>
        <taxon>Bacteria</taxon>
        <taxon>Candidatus Campbelliibacteriota</taxon>
    </lineage>
</organism>